<dbReference type="AlphaFoldDB" id="Q0TW25"/>
<feature type="compositionally biased region" description="Low complexity" evidence="1">
    <location>
        <begin position="12"/>
        <end position="23"/>
    </location>
</feature>
<evidence type="ECO:0000313" key="2">
    <source>
        <dbReference type="EMBL" id="EAT76335.1"/>
    </source>
</evidence>
<proteinExistence type="predicted"/>
<dbReference type="GeneID" id="5983403"/>
<feature type="compositionally biased region" description="Basic and acidic residues" evidence="1">
    <location>
        <begin position="1"/>
        <end position="11"/>
    </location>
</feature>
<reference evidence="3" key="1">
    <citation type="journal article" date="2007" name="Plant Cell">
        <title>Dothideomycete-plant interactions illuminated by genome sequencing and EST analysis of the wheat pathogen Stagonospora nodorum.</title>
        <authorList>
            <person name="Hane J.K."/>
            <person name="Lowe R.G."/>
            <person name="Solomon P.S."/>
            <person name="Tan K.C."/>
            <person name="Schoch C.L."/>
            <person name="Spatafora J.W."/>
            <person name="Crous P.W."/>
            <person name="Kodira C."/>
            <person name="Birren B.W."/>
            <person name="Galagan J.E."/>
            <person name="Torriani S.F."/>
            <person name="McDonald B.A."/>
            <person name="Oliver R.P."/>
        </authorList>
    </citation>
    <scope>NUCLEOTIDE SEQUENCE [LARGE SCALE GENOMIC DNA]</scope>
    <source>
        <strain evidence="3">SN15 / ATCC MYA-4574 / FGSC 10173</strain>
    </source>
</reference>
<dbReference type="Proteomes" id="UP000001055">
    <property type="component" value="Unassembled WGS sequence"/>
</dbReference>
<sequence>MSLRQQFEERASPSSAASTAMTTRYAEPTASPVVPTLLSVHSKKPSDILVRAIPAEFAGLQAMRIVTVSRFW</sequence>
<protein>
    <submittedName>
        <fullName evidence="2">Uncharacterized protein</fullName>
    </submittedName>
</protein>
<dbReference type="InParanoid" id="Q0TW25"/>
<gene>
    <name evidence="2" type="ORF">SNOG_16349</name>
</gene>
<dbReference type="RefSeq" id="XP_001806472.1">
    <property type="nucleotide sequence ID" value="XM_001806420.1"/>
</dbReference>
<organism evidence="2 3">
    <name type="scientific">Phaeosphaeria nodorum (strain SN15 / ATCC MYA-4574 / FGSC 10173)</name>
    <name type="common">Glume blotch fungus</name>
    <name type="synonym">Parastagonospora nodorum</name>
    <dbReference type="NCBI Taxonomy" id="321614"/>
    <lineage>
        <taxon>Eukaryota</taxon>
        <taxon>Fungi</taxon>
        <taxon>Dikarya</taxon>
        <taxon>Ascomycota</taxon>
        <taxon>Pezizomycotina</taxon>
        <taxon>Dothideomycetes</taxon>
        <taxon>Pleosporomycetidae</taxon>
        <taxon>Pleosporales</taxon>
        <taxon>Pleosporineae</taxon>
        <taxon>Phaeosphaeriaceae</taxon>
        <taxon>Parastagonospora</taxon>
    </lineage>
</organism>
<dbReference type="KEGG" id="pno:SNOG_16349"/>
<evidence type="ECO:0000256" key="1">
    <source>
        <dbReference type="SAM" id="MobiDB-lite"/>
    </source>
</evidence>
<accession>Q0TW25</accession>
<dbReference type="EMBL" id="CH445369">
    <property type="protein sequence ID" value="EAT76335.1"/>
    <property type="molecule type" value="Genomic_DNA"/>
</dbReference>
<dbReference type="HOGENOM" id="CLU_2723041_0_0_1"/>
<evidence type="ECO:0000313" key="3">
    <source>
        <dbReference type="Proteomes" id="UP000001055"/>
    </source>
</evidence>
<feature type="region of interest" description="Disordered" evidence="1">
    <location>
        <begin position="1"/>
        <end position="25"/>
    </location>
</feature>
<name>Q0TW25_PHANO</name>